<dbReference type="Gene3D" id="2.130.10.130">
    <property type="entry name" value="Integrin alpha, N-terminal"/>
    <property type="match status" value="2"/>
</dbReference>
<dbReference type="InterPro" id="IPR013517">
    <property type="entry name" value="FG-GAP"/>
</dbReference>
<dbReference type="Pfam" id="PF13517">
    <property type="entry name" value="FG-GAP_3"/>
    <property type="match status" value="3"/>
</dbReference>
<sequence length="548" mass="61080">MHILCLLSVFLLGGVELDTEPAWKSNDNDYSTGGILADIDSDGDLDLVTGNGNDMARNPNKVYYNEDNILEETASWISADWSYNGHISLGDMDADGDLDLAVAGFAYYISWQSDPSRVYLNEEGTFTSNPVWLGGNTLQAFSCDWGDADADGDLDLAVAAGNSYIPKKQKIVIFKNTDGVLSAEPMWESADSDYNMDVCWVDVDADGDLDLAVGGYETNRIYFTEEGTLNTEAEWVSADAHHTIQIAFGDFDADGDMDMATADNNQMMDDESRVRIYLNHNGTLDTLPFWESKLWQYQSCVAWGDVDADGDLDLAAGGWWEPVTVYENNDNSFDSLPSWSWSPFPNENLVCEQVIWGEVDNDNWKETTENFGTISAGHAIYPSHFPALDIVEVKINGSAASPGGFCWNPADGWIQINQEGWVEVTYRYSKYPDLLVTNWNPPTGNFLFLNTAEDTNAVAELPPPELPVQLEKTILIRGEPIRLMASTPQRIEEISLYDVTGRWLSSFAPGDCRELIALPFETSRLPRGVYFLHVLIRQKPITLRFQIV</sequence>
<reference evidence="2 3" key="1">
    <citation type="submission" date="2017-06" db="EMBL/GenBank/DDBJ databases">
        <title>Novel microbial phyla capable of carbon fixation and sulfur reduction in deep-sea sediments.</title>
        <authorList>
            <person name="Huang J."/>
            <person name="Baker B."/>
            <person name="Wang Y."/>
        </authorList>
    </citation>
    <scope>NUCLEOTIDE SEQUENCE [LARGE SCALE GENOMIC DNA]</scope>
    <source>
        <strain evidence="2">B3_TA06</strain>
    </source>
</reference>
<gene>
    <name evidence="2" type="ORF">CEE36_01640</name>
</gene>
<keyword evidence="1" id="KW-0732">Signal</keyword>
<dbReference type="SUPFAM" id="SSF69318">
    <property type="entry name" value="Integrin alpha N-terminal domain"/>
    <property type="match status" value="2"/>
</dbReference>
<accession>A0A532VA41</accession>
<proteinExistence type="predicted"/>
<protein>
    <recommendedName>
        <fullName evidence="4">Secretion system C-terminal sorting domain-containing protein</fullName>
    </recommendedName>
</protein>
<organism evidence="2 3">
    <name type="scientific">candidate division TA06 bacterium B3_TA06</name>
    <dbReference type="NCBI Taxonomy" id="2012487"/>
    <lineage>
        <taxon>Bacteria</taxon>
        <taxon>Bacteria division TA06</taxon>
    </lineage>
</organism>
<comment type="caution">
    <text evidence="2">The sequence shown here is derived from an EMBL/GenBank/DDBJ whole genome shotgun (WGS) entry which is preliminary data.</text>
</comment>
<dbReference type="PANTHER" id="PTHR44103">
    <property type="entry name" value="PROPROTEIN CONVERTASE P"/>
    <property type="match status" value="1"/>
</dbReference>
<dbReference type="InterPro" id="IPR028994">
    <property type="entry name" value="Integrin_alpha_N"/>
</dbReference>
<evidence type="ECO:0000313" key="2">
    <source>
        <dbReference type="EMBL" id="TKJ43847.1"/>
    </source>
</evidence>
<dbReference type="PANTHER" id="PTHR44103:SF1">
    <property type="entry name" value="PROPROTEIN CONVERTASE P"/>
    <property type="match status" value="1"/>
</dbReference>
<dbReference type="EMBL" id="NJBO01000002">
    <property type="protein sequence ID" value="TKJ43847.1"/>
    <property type="molecule type" value="Genomic_DNA"/>
</dbReference>
<name>A0A532VA41_UNCT6</name>
<evidence type="ECO:0008006" key="4">
    <source>
        <dbReference type="Google" id="ProtNLM"/>
    </source>
</evidence>
<dbReference type="Proteomes" id="UP000317778">
    <property type="component" value="Unassembled WGS sequence"/>
</dbReference>
<evidence type="ECO:0000256" key="1">
    <source>
        <dbReference type="ARBA" id="ARBA00022729"/>
    </source>
</evidence>
<dbReference type="AlphaFoldDB" id="A0A532VA41"/>
<evidence type="ECO:0000313" key="3">
    <source>
        <dbReference type="Proteomes" id="UP000317778"/>
    </source>
</evidence>